<accession>A0ABD0JZL9</accession>
<keyword evidence="2" id="KW-1185">Reference proteome</keyword>
<organism evidence="1 2">
    <name type="scientific">Batillaria attramentaria</name>
    <dbReference type="NCBI Taxonomy" id="370345"/>
    <lineage>
        <taxon>Eukaryota</taxon>
        <taxon>Metazoa</taxon>
        <taxon>Spiralia</taxon>
        <taxon>Lophotrochozoa</taxon>
        <taxon>Mollusca</taxon>
        <taxon>Gastropoda</taxon>
        <taxon>Caenogastropoda</taxon>
        <taxon>Sorbeoconcha</taxon>
        <taxon>Cerithioidea</taxon>
        <taxon>Batillariidae</taxon>
        <taxon>Batillaria</taxon>
    </lineage>
</organism>
<evidence type="ECO:0000313" key="2">
    <source>
        <dbReference type="Proteomes" id="UP001519460"/>
    </source>
</evidence>
<protein>
    <submittedName>
        <fullName evidence="1">Uncharacterized protein</fullName>
    </submittedName>
</protein>
<gene>
    <name evidence="1" type="ORF">BaRGS_00028286</name>
</gene>
<feature type="non-terminal residue" evidence="1">
    <location>
        <position position="1"/>
    </location>
</feature>
<comment type="caution">
    <text evidence="1">The sequence shown here is derived from an EMBL/GenBank/DDBJ whole genome shotgun (WGS) entry which is preliminary data.</text>
</comment>
<reference evidence="1 2" key="1">
    <citation type="journal article" date="2023" name="Sci. Data">
        <title>Genome assembly of the Korean intertidal mud-creeper Batillaria attramentaria.</title>
        <authorList>
            <person name="Patra A.K."/>
            <person name="Ho P.T."/>
            <person name="Jun S."/>
            <person name="Lee S.J."/>
            <person name="Kim Y."/>
            <person name="Won Y.J."/>
        </authorList>
    </citation>
    <scope>NUCLEOTIDE SEQUENCE [LARGE SCALE GENOMIC DNA]</scope>
    <source>
        <strain evidence="1">Wonlab-2016</strain>
    </source>
</reference>
<evidence type="ECO:0000313" key="1">
    <source>
        <dbReference type="EMBL" id="KAK7480469.1"/>
    </source>
</evidence>
<name>A0ABD0JZL9_9CAEN</name>
<proteinExistence type="predicted"/>
<dbReference type="Proteomes" id="UP001519460">
    <property type="component" value="Unassembled WGS sequence"/>
</dbReference>
<feature type="non-terminal residue" evidence="1">
    <location>
        <position position="64"/>
    </location>
</feature>
<dbReference type="AlphaFoldDB" id="A0ABD0JZL9"/>
<dbReference type="EMBL" id="JACVVK020000281">
    <property type="protein sequence ID" value="KAK7480469.1"/>
    <property type="molecule type" value="Genomic_DNA"/>
</dbReference>
<sequence length="64" mass="6610">QSATAKLRLLIPALASSSSEKTYVVCCRPGVGVCRASPACDVGGAIVFKLGSRRRKCKEDALGG</sequence>